<gene>
    <name evidence="4" type="ORF">SELMODRAFT_104594</name>
</gene>
<dbReference type="Gene3D" id="3.40.50.2000">
    <property type="entry name" value="Glycogen Phosphorylase B"/>
    <property type="match status" value="2"/>
</dbReference>
<dbReference type="KEGG" id="smo:SELMODRAFT_104594"/>
<dbReference type="Pfam" id="PF00201">
    <property type="entry name" value="UDPGT"/>
    <property type="match status" value="1"/>
</dbReference>
<dbReference type="OMA" id="ICEVTIG"/>
<dbReference type="FunFam" id="3.40.50.2000:FF:000060">
    <property type="entry name" value="Glycosyltransferase"/>
    <property type="match status" value="1"/>
</dbReference>
<evidence type="ECO:0000256" key="3">
    <source>
        <dbReference type="RuleBase" id="RU003718"/>
    </source>
</evidence>
<dbReference type="EMBL" id="GL377594">
    <property type="protein sequence ID" value="EFJ22943.1"/>
    <property type="molecule type" value="Genomic_DNA"/>
</dbReference>
<dbReference type="AlphaFoldDB" id="D8RXM7"/>
<dbReference type="InterPro" id="IPR002213">
    <property type="entry name" value="UDP_glucos_trans"/>
</dbReference>
<dbReference type="GO" id="GO:0035251">
    <property type="term" value="F:UDP-glucosyltransferase activity"/>
    <property type="evidence" value="ECO:0000318"/>
    <property type="project" value="GO_Central"/>
</dbReference>
<reference evidence="4 5" key="1">
    <citation type="journal article" date="2011" name="Science">
        <title>The Selaginella genome identifies genetic changes associated with the evolution of vascular plants.</title>
        <authorList>
            <person name="Banks J.A."/>
            <person name="Nishiyama T."/>
            <person name="Hasebe M."/>
            <person name="Bowman J.L."/>
            <person name="Gribskov M."/>
            <person name="dePamphilis C."/>
            <person name="Albert V.A."/>
            <person name="Aono N."/>
            <person name="Aoyama T."/>
            <person name="Ambrose B.A."/>
            <person name="Ashton N.W."/>
            <person name="Axtell M.J."/>
            <person name="Barker E."/>
            <person name="Barker M.S."/>
            <person name="Bennetzen J.L."/>
            <person name="Bonawitz N.D."/>
            <person name="Chapple C."/>
            <person name="Cheng C."/>
            <person name="Correa L.G."/>
            <person name="Dacre M."/>
            <person name="DeBarry J."/>
            <person name="Dreyer I."/>
            <person name="Elias M."/>
            <person name="Engstrom E.M."/>
            <person name="Estelle M."/>
            <person name="Feng L."/>
            <person name="Finet C."/>
            <person name="Floyd S.K."/>
            <person name="Frommer W.B."/>
            <person name="Fujita T."/>
            <person name="Gramzow L."/>
            <person name="Gutensohn M."/>
            <person name="Harholt J."/>
            <person name="Hattori M."/>
            <person name="Heyl A."/>
            <person name="Hirai T."/>
            <person name="Hiwatashi Y."/>
            <person name="Ishikawa M."/>
            <person name="Iwata M."/>
            <person name="Karol K.G."/>
            <person name="Koehler B."/>
            <person name="Kolukisaoglu U."/>
            <person name="Kubo M."/>
            <person name="Kurata T."/>
            <person name="Lalonde S."/>
            <person name="Li K."/>
            <person name="Li Y."/>
            <person name="Litt A."/>
            <person name="Lyons E."/>
            <person name="Manning G."/>
            <person name="Maruyama T."/>
            <person name="Michael T.P."/>
            <person name="Mikami K."/>
            <person name="Miyazaki S."/>
            <person name="Morinaga S."/>
            <person name="Murata T."/>
            <person name="Mueller-Roeber B."/>
            <person name="Nelson D.R."/>
            <person name="Obara M."/>
            <person name="Oguri Y."/>
            <person name="Olmstead R.G."/>
            <person name="Onodera N."/>
            <person name="Petersen B.L."/>
            <person name="Pils B."/>
            <person name="Prigge M."/>
            <person name="Rensing S.A."/>
            <person name="Riano-Pachon D.M."/>
            <person name="Roberts A.W."/>
            <person name="Sato Y."/>
            <person name="Scheller H.V."/>
            <person name="Schulz B."/>
            <person name="Schulz C."/>
            <person name="Shakirov E.V."/>
            <person name="Shibagaki N."/>
            <person name="Shinohara N."/>
            <person name="Shippen D.E."/>
            <person name="Soerensen I."/>
            <person name="Sotooka R."/>
            <person name="Sugimoto N."/>
            <person name="Sugita M."/>
            <person name="Sumikawa N."/>
            <person name="Tanurdzic M."/>
            <person name="Theissen G."/>
            <person name="Ulvskov P."/>
            <person name="Wakazuki S."/>
            <person name="Weng J.K."/>
            <person name="Willats W.W."/>
            <person name="Wipf D."/>
            <person name="Wolf P.G."/>
            <person name="Yang L."/>
            <person name="Zimmer A.D."/>
            <person name="Zhu Q."/>
            <person name="Mitros T."/>
            <person name="Hellsten U."/>
            <person name="Loque D."/>
            <person name="Otillar R."/>
            <person name="Salamov A."/>
            <person name="Schmutz J."/>
            <person name="Shapiro H."/>
            <person name="Lindquist E."/>
            <person name="Lucas S."/>
            <person name="Rokhsar D."/>
            <person name="Grigoriev I.V."/>
        </authorList>
    </citation>
    <scope>NUCLEOTIDE SEQUENCE [LARGE SCALE GENOMIC DNA]</scope>
</reference>
<comment type="similarity">
    <text evidence="1 3">Belongs to the UDP-glycosyltransferase family.</text>
</comment>
<dbReference type="SUPFAM" id="SSF53756">
    <property type="entry name" value="UDP-Glycosyltransferase/glycogen phosphorylase"/>
    <property type="match status" value="1"/>
</dbReference>
<evidence type="ECO:0000256" key="1">
    <source>
        <dbReference type="ARBA" id="ARBA00009995"/>
    </source>
</evidence>
<evidence type="ECO:0000313" key="4">
    <source>
        <dbReference type="EMBL" id="EFJ22943.1"/>
    </source>
</evidence>
<dbReference type="CDD" id="cd03784">
    <property type="entry name" value="GT1_Gtf-like"/>
    <property type="match status" value="1"/>
</dbReference>
<sequence>MPVPLATTRLPLCFYGVDHDFSPFAIACFENSSRAQGFLANTVEEIEAEVVAVQRSQLQRYFPVGPLIPPEVLEDAVDHPVIHWLDGKPPLSVLYIAFGTESILPLHQFEKLVAGLESSKRAFVWSMRKVVPEAEDEFYDSVKRRLAGQGLVVDWAPQRAILDHPSIGGFFTHCGWNSTLEALCAGVPTLCWAFGAEQNMNSLLMTHKWGIGVEVGHGPDCDVNERGIAAAIEGLLAGEEGAAMRKRAMEMKGVVAAAMEPGGSSYESMNEFVRTFCPM</sequence>
<accession>D8RXM7</accession>
<evidence type="ECO:0000313" key="5">
    <source>
        <dbReference type="Proteomes" id="UP000001514"/>
    </source>
</evidence>
<name>D8RXM7_SELML</name>
<keyword evidence="2 3" id="KW-0808">Transferase</keyword>
<dbReference type="Gramene" id="EFJ22943">
    <property type="protein sequence ID" value="EFJ22943"/>
    <property type="gene ID" value="SELMODRAFT_104594"/>
</dbReference>
<dbReference type="HOGENOM" id="CLU_001724_1_0_1"/>
<organism evidence="5">
    <name type="scientific">Selaginella moellendorffii</name>
    <name type="common">Spikemoss</name>
    <dbReference type="NCBI Taxonomy" id="88036"/>
    <lineage>
        <taxon>Eukaryota</taxon>
        <taxon>Viridiplantae</taxon>
        <taxon>Streptophyta</taxon>
        <taxon>Embryophyta</taxon>
        <taxon>Tracheophyta</taxon>
        <taxon>Lycopodiopsida</taxon>
        <taxon>Selaginellales</taxon>
        <taxon>Selaginellaceae</taxon>
        <taxon>Selaginella</taxon>
    </lineage>
</organism>
<keyword evidence="3" id="KW-0328">Glycosyltransferase</keyword>
<dbReference type="InParanoid" id="D8RXM7"/>
<dbReference type="PANTHER" id="PTHR48045">
    <property type="entry name" value="UDP-GLYCOSYLTRANSFERASE 72B1"/>
    <property type="match status" value="1"/>
</dbReference>
<evidence type="ECO:0000256" key="2">
    <source>
        <dbReference type="ARBA" id="ARBA00022679"/>
    </source>
</evidence>
<proteinExistence type="inferred from homology"/>
<dbReference type="PROSITE" id="PS00375">
    <property type="entry name" value="UDPGT"/>
    <property type="match status" value="1"/>
</dbReference>
<dbReference type="OrthoDB" id="5835829at2759"/>
<keyword evidence="5" id="KW-1185">Reference proteome</keyword>
<dbReference type="PANTHER" id="PTHR48045:SF31">
    <property type="entry name" value="UDP-GLYCOSYLTRANSFERASE 76B1-LIKE"/>
    <property type="match status" value="1"/>
</dbReference>
<protein>
    <submittedName>
        <fullName evidence="4">Uncharacterized protein</fullName>
    </submittedName>
</protein>
<dbReference type="InterPro" id="IPR035595">
    <property type="entry name" value="UDP_glycos_trans_CS"/>
</dbReference>
<dbReference type="Proteomes" id="UP000001514">
    <property type="component" value="Unassembled WGS sequence"/>
</dbReference>